<dbReference type="InterPro" id="IPR052895">
    <property type="entry name" value="HetReg/Transcr_Mod"/>
</dbReference>
<evidence type="ECO:0000313" key="3">
    <source>
        <dbReference type="Proteomes" id="UP000241462"/>
    </source>
</evidence>
<reference evidence="2 3" key="1">
    <citation type="journal article" date="2018" name="Mycol. Prog.">
        <title>Coniella lustricola, a new species from submerged detritus.</title>
        <authorList>
            <person name="Raudabaugh D.B."/>
            <person name="Iturriaga T."/>
            <person name="Carver A."/>
            <person name="Mondo S."/>
            <person name="Pangilinan J."/>
            <person name="Lipzen A."/>
            <person name="He G."/>
            <person name="Amirebrahimi M."/>
            <person name="Grigoriev I.V."/>
            <person name="Miller A.N."/>
        </authorList>
    </citation>
    <scope>NUCLEOTIDE SEQUENCE [LARGE SCALE GENOMIC DNA]</scope>
    <source>
        <strain evidence="2 3">B22-T-1</strain>
    </source>
</reference>
<feature type="non-terminal residue" evidence="2">
    <location>
        <position position="215"/>
    </location>
</feature>
<dbReference type="STRING" id="2025994.A0A2T2ZTW3"/>
<dbReference type="PANTHER" id="PTHR24148:SF73">
    <property type="entry name" value="HET DOMAIN PROTEIN (AFU_ORTHOLOGUE AFUA_8G01020)"/>
    <property type="match status" value="1"/>
</dbReference>
<sequence>MEDGRRLHSSGTDLEIRLLLLKAHTRTFRRSSTTAGLIQCTLESFDIEKCPPYVAVSYTWGPPDVCETVMVNGSPLRVRENLHAVLSILRSRLSTGFSEDPIRENKLMGDYFWVDAVCINQKDVHERGHQVNLMAQIFSTASCAVAWLGPESRNSALAINAIRTGNPRKVHQIQVDHRVYVNQYSRDRHEIQSALVSLLARPYWRRVWVIQEFAL</sequence>
<organism evidence="2 3">
    <name type="scientific">Coniella lustricola</name>
    <dbReference type="NCBI Taxonomy" id="2025994"/>
    <lineage>
        <taxon>Eukaryota</taxon>
        <taxon>Fungi</taxon>
        <taxon>Dikarya</taxon>
        <taxon>Ascomycota</taxon>
        <taxon>Pezizomycotina</taxon>
        <taxon>Sordariomycetes</taxon>
        <taxon>Sordariomycetidae</taxon>
        <taxon>Diaporthales</taxon>
        <taxon>Schizoparmaceae</taxon>
        <taxon>Coniella</taxon>
    </lineage>
</organism>
<gene>
    <name evidence="2" type="ORF">BD289DRAFT_378622</name>
</gene>
<dbReference type="InterPro" id="IPR010730">
    <property type="entry name" value="HET"/>
</dbReference>
<name>A0A2T2ZTW3_9PEZI</name>
<dbReference type="AlphaFoldDB" id="A0A2T2ZTW3"/>
<protein>
    <submittedName>
        <fullName evidence="2">Heterokaryon incompatibility protein-domain-containing protein</fullName>
    </submittedName>
</protein>
<keyword evidence="3" id="KW-1185">Reference proteome</keyword>
<evidence type="ECO:0000313" key="2">
    <source>
        <dbReference type="EMBL" id="PSR76486.1"/>
    </source>
</evidence>
<dbReference type="PANTHER" id="PTHR24148">
    <property type="entry name" value="ANKYRIN REPEAT DOMAIN-CONTAINING PROTEIN 39 HOMOLOG-RELATED"/>
    <property type="match status" value="1"/>
</dbReference>
<proteinExistence type="predicted"/>
<dbReference type="OrthoDB" id="2157530at2759"/>
<dbReference type="InParanoid" id="A0A2T2ZTW3"/>
<accession>A0A2T2ZTW3</accession>
<feature type="domain" description="Heterokaryon incompatibility" evidence="1">
    <location>
        <begin position="53"/>
        <end position="212"/>
    </location>
</feature>
<evidence type="ECO:0000259" key="1">
    <source>
        <dbReference type="Pfam" id="PF06985"/>
    </source>
</evidence>
<dbReference type="Proteomes" id="UP000241462">
    <property type="component" value="Unassembled WGS sequence"/>
</dbReference>
<dbReference type="EMBL" id="KZ678705">
    <property type="protein sequence ID" value="PSR76486.1"/>
    <property type="molecule type" value="Genomic_DNA"/>
</dbReference>
<dbReference type="Pfam" id="PF06985">
    <property type="entry name" value="HET"/>
    <property type="match status" value="1"/>
</dbReference>